<evidence type="ECO:0000256" key="6">
    <source>
        <dbReference type="SAM" id="MobiDB-lite"/>
    </source>
</evidence>
<dbReference type="GO" id="GO:0005886">
    <property type="term" value="C:plasma membrane"/>
    <property type="evidence" value="ECO:0007669"/>
    <property type="project" value="UniProtKB-SubCell"/>
</dbReference>
<sequence>MRRHGIVLELHPDSAIVLSRDGEFCRIPRTAEMLVGVEVAWEAPAISGRFGRLRGGGWFRAPWGRLSLAGMAASLVAAAGVWFGICVTRPAQAYASVAVDVNPSVCLEVDRNLRVLSAHGNDPDGAALLSELHLQGEPLGAALQEIVHAAGAVRALGSDDAILVSAAPAAGSADLTRVQQAAESALMQLGIAGMKAPHLYTITLSPAIWQAADAAKISPGRLAAYLVAEKEGFHVQSVNDLSGPSLVRVLSDPAAAPVLQVLSAADMTQLERFIDSLHLPAGGPTASSNRQKGSAGAGAAPGQTTNATGGGQGAGSTGNNGTPGRQGDGHGNGGADRGTPGKSSGKQGSGKTGSGNGSSGNDGPGGGGLRVGGSLEGRGEIQVRIGDRVITVPVAYGVIGRLTGQTPGRQGFDADSDGKRHGSPHGTGRHGSSADGFPTNRPLSVSSHGWDNHSDRR</sequence>
<feature type="compositionally biased region" description="Low complexity" evidence="6">
    <location>
        <begin position="337"/>
        <end position="346"/>
    </location>
</feature>
<dbReference type="AlphaFoldDB" id="A0A1I7J0H3"/>
<feature type="compositionally biased region" description="Gly residues" evidence="6">
    <location>
        <begin position="347"/>
        <end position="374"/>
    </location>
</feature>
<comment type="subcellular location">
    <subcellularLocation>
        <location evidence="1">Cell membrane</location>
        <topology evidence="1">Single-pass membrane protein</topology>
    </subcellularLocation>
</comment>
<gene>
    <name evidence="8" type="ORF">SAMN05421543_10838</name>
</gene>
<reference evidence="9" key="1">
    <citation type="submission" date="2016-10" db="EMBL/GenBank/DDBJ databases">
        <authorList>
            <person name="Varghese N."/>
        </authorList>
    </citation>
    <scope>NUCLEOTIDE SEQUENCE [LARGE SCALE GENOMIC DNA]</scope>
    <source>
        <strain evidence="9">DSM 17980</strain>
    </source>
</reference>
<keyword evidence="2" id="KW-1003">Cell membrane</keyword>
<evidence type="ECO:0000259" key="7">
    <source>
        <dbReference type="PROSITE" id="PS51849"/>
    </source>
</evidence>
<dbReference type="Pfam" id="PF12791">
    <property type="entry name" value="RsgI_N"/>
    <property type="match status" value="1"/>
</dbReference>
<evidence type="ECO:0000256" key="5">
    <source>
        <dbReference type="ARBA" id="ARBA00023136"/>
    </source>
</evidence>
<evidence type="ECO:0000256" key="4">
    <source>
        <dbReference type="ARBA" id="ARBA00022989"/>
    </source>
</evidence>
<proteinExistence type="predicted"/>
<accession>A0A1I7J0H3</accession>
<keyword evidence="5" id="KW-0472">Membrane</keyword>
<name>A0A1I7J0H3_9BACL</name>
<feature type="domain" description="RsgI N-terminal anti-sigma" evidence="7">
    <location>
        <begin position="3"/>
        <end position="50"/>
    </location>
</feature>
<dbReference type="Proteomes" id="UP000183508">
    <property type="component" value="Unassembled WGS sequence"/>
</dbReference>
<dbReference type="PROSITE" id="PS51849">
    <property type="entry name" value="RSGI_N"/>
    <property type="match status" value="1"/>
</dbReference>
<evidence type="ECO:0000256" key="1">
    <source>
        <dbReference type="ARBA" id="ARBA00004162"/>
    </source>
</evidence>
<organism evidence="8 9">
    <name type="scientific">Alicyclobacillus macrosporangiidus</name>
    <dbReference type="NCBI Taxonomy" id="392015"/>
    <lineage>
        <taxon>Bacteria</taxon>
        <taxon>Bacillati</taxon>
        <taxon>Bacillota</taxon>
        <taxon>Bacilli</taxon>
        <taxon>Bacillales</taxon>
        <taxon>Alicyclobacillaceae</taxon>
        <taxon>Alicyclobacillus</taxon>
    </lineage>
</organism>
<feature type="compositionally biased region" description="Gly residues" evidence="6">
    <location>
        <begin position="308"/>
        <end position="318"/>
    </location>
</feature>
<feature type="region of interest" description="Disordered" evidence="6">
    <location>
        <begin position="281"/>
        <end position="374"/>
    </location>
</feature>
<evidence type="ECO:0000313" key="9">
    <source>
        <dbReference type="Proteomes" id="UP000183508"/>
    </source>
</evidence>
<feature type="compositionally biased region" description="Gly residues" evidence="6">
    <location>
        <begin position="324"/>
        <end position="336"/>
    </location>
</feature>
<keyword evidence="9" id="KW-1185">Reference proteome</keyword>
<feature type="compositionally biased region" description="Low complexity" evidence="6">
    <location>
        <begin position="293"/>
        <end position="307"/>
    </location>
</feature>
<keyword evidence="4" id="KW-1133">Transmembrane helix</keyword>
<dbReference type="InterPro" id="IPR024449">
    <property type="entry name" value="Anti-sigma_RsgI_N"/>
</dbReference>
<keyword evidence="3" id="KW-0812">Transmembrane</keyword>
<dbReference type="EMBL" id="FPBV01000008">
    <property type="protein sequence ID" value="SFU78670.1"/>
    <property type="molecule type" value="Genomic_DNA"/>
</dbReference>
<evidence type="ECO:0000256" key="3">
    <source>
        <dbReference type="ARBA" id="ARBA00022692"/>
    </source>
</evidence>
<evidence type="ECO:0000313" key="8">
    <source>
        <dbReference type="EMBL" id="SFU78670.1"/>
    </source>
</evidence>
<dbReference type="STRING" id="392015.SAMN05421543_10838"/>
<protein>
    <submittedName>
        <fullName evidence="8">Anti-sigma factor N-terminus</fullName>
    </submittedName>
</protein>
<dbReference type="OrthoDB" id="9800626at2"/>
<dbReference type="InterPro" id="IPR055431">
    <property type="entry name" value="RsgI_M"/>
</dbReference>
<feature type="region of interest" description="Disordered" evidence="6">
    <location>
        <begin position="402"/>
        <end position="457"/>
    </location>
</feature>
<dbReference type="RefSeq" id="WP_074951706.1">
    <property type="nucleotide sequence ID" value="NZ_FPBV01000008.1"/>
</dbReference>
<evidence type="ECO:0000256" key="2">
    <source>
        <dbReference type="ARBA" id="ARBA00022475"/>
    </source>
</evidence>
<dbReference type="Pfam" id="PF23750">
    <property type="entry name" value="RsgI_M"/>
    <property type="match status" value="1"/>
</dbReference>